<evidence type="ECO:0000313" key="5">
    <source>
        <dbReference type="EMBL" id="MDO7786653.1"/>
    </source>
</evidence>
<dbReference type="InterPro" id="IPR000835">
    <property type="entry name" value="HTH_MarR-typ"/>
</dbReference>
<keyword evidence="1" id="KW-0805">Transcription regulation</keyword>
<dbReference type="CDD" id="cd00090">
    <property type="entry name" value="HTH_ARSR"/>
    <property type="match status" value="1"/>
</dbReference>
<dbReference type="GO" id="GO:0003700">
    <property type="term" value="F:DNA-binding transcription factor activity"/>
    <property type="evidence" value="ECO:0007669"/>
    <property type="project" value="InterPro"/>
</dbReference>
<evidence type="ECO:0000313" key="6">
    <source>
        <dbReference type="Proteomes" id="UP001172911"/>
    </source>
</evidence>
<comment type="caution">
    <text evidence="5">The sequence shown here is derived from an EMBL/GenBank/DDBJ whole genome shotgun (WGS) entry which is preliminary data.</text>
</comment>
<proteinExistence type="predicted"/>
<dbReference type="AlphaFoldDB" id="A0AAW7ZAB4"/>
<reference evidence="5" key="2">
    <citation type="submission" date="2023-03" db="EMBL/GenBank/DDBJ databases">
        <authorList>
            <person name="Zhang Z."/>
        </authorList>
    </citation>
    <scope>NUCLEOTIDE SEQUENCE</scope>
    <source>
        <strain evidence="5">DSA</strain>
    </source>
</reference>
<evidence type="ECO:0000256" key="3">
    <source>
        <dbReference type="ARBA" id="ARBA00023163"/>
    </source>
</evidence>
<dbReference type="InterPro" id="IPR011991">
    <property type="entry name" value="ArsR-like_HTH"/>
</dbReference>
<evidence type="ECO:0000256" key="2">
    <source>
        <dbReference type="ARBA" id="ARBA00023125"/>
    </source>
</evidence>
<keyword evidence="3" id="KW-0804">Transcription</keyword>
<dbReference type="EMBL" id="JARPTC010000006">
    <property type="protein sequence ID" value="MDO7786653.1"/>
    <property type="molecule type" value="Genomic_DNA"/>
</dbReference>
<name>A0AAW7ZAB4_9FIRM</name>
<dbReference type="PRINTS" id="PR00598">
    <property type="entry name" value="HTHMARR"/>
</dbReference>
<organism evidence="5 6">
    <name type="scientific">Desulforamulus aquiferis</name>
    <dbReference type="NCBI Taxonomy" id="1397668"/>
    <lineage>
        <taxon>Bacteria</taxon>
        <taxon>Bacillati</taxon>
        <taxon>Bacillota</taxon>
        <taxon>Clostridia</taxon>
        <taxon>Eubacteriales</taxon>
        <taxon>Peptococcaceae</taxon>
        <taxon>Desulforamulus</taxon>
    </lineage>
</organism>
<accession>A0AAW7ZAB4</accession>
<evidence type="ECO:0000259" key="4">
    <source>
        <dbReference type="PROSITE" id="PS50995"/>
    </source>
</evidence>
<dbReference type="Gene3D" id="1.10.10.10">
    <property type="entry name" value="Winged helix-like DNA-binding domain superfamily/Winged helix DNA-binding domain"/>
    <property type="match status" value="1"/>
</dbReference>
<feature type="domain" description="HTH marR-type" evidence="4">
    <location>
        <begin position="1"/>
        <end position="126"/>
    </location>
</feature>
<dbReference type="Pfam" id="PF01047">
    <property type="entry name" value="MarR"/>
    <property type="match status" value="1"/>
</dbReference>
<dbReference type="Proteomes" id="UP001172911">
    <property type="component" value="Unassembled WGS sequence"/>
</dbReference>
<dbReference type="SMART" id="SM00347">
    <property type="entry name" value="HTH_MARR"/>
    <property type="match status" value="1"/>
</dbReference>
<dbReference type="GO" id="GO:0003677">
    <property type="term" value="F:DNA binding"/>
    <property type="evidence" value="ECO:0007669"/>
    <property type="project" value="UniProtKB-KW"/>
</dbReference>
<dbReference type="SUPFAM" id="SSF46785">
    <property type="entry name" value="Winged helix' DNA-binding domain"/>
    <property type="match status" value="1"/>
</dbReference>
<reference evidence="5" key="1">
    <citation type="journal article" date="2023" name="J. Hazard. Mater.">
        <title>Anaerobic biodegradation of pyrene and benzo[a]pyrene by a new sulfate-reducing Desulforamulus aquiferis strain DSA.</title>
        <authorList>
            <person name="Zhang Z."/>
            <person name="Sun J."/>
            <person name="Gong X."/>
            <person name="Wang C."/>
            <person name="Wang H."/>
        </authorList>
    </citation>
    <scope>NUCLEOTIDE SEQUENCE</scope>
    <source>
        <strain evidence="5">DSA</strain>
    </source>
</reference>
<dbReference type="InterPro" id="IPR036390">
    <property type="entry name" value="WH_DNA-bd_sf"/>
</dbReference>
<sequence>MQFKKADWHQNTIDGCRYSEIKVLFCIKQGSKSHASEMKVSDISKYLKVTAPTITQLIKSLEAKGLVERNIDQTDRRAVRIKLTSQGEKITERAENAFYTSFNGLVEYLGEEQSNQLADLLSKVFTYFKEQDNRII</sequence>
<dbReference type="InterPro" id="IPR036388">
    <property type="entry name" value="WH-like_DNA-bd_sf"/>
</dbReference>
<keyword evidence="2" id="KW-0238">DNA-binding</keyword>
<evidence type="ECO:0000256" key="1">
    <source>
        <dbReference type="ARBA" id="ARBA00023015"/>
    </source>
</evidence>
<gene>
    <name evidence="5" type="ORF">P6N53_05375</name>
</gene>
<protein>
    <submittedName>
        <fullName evidence="5">MarR family transcriptional regulator</fullName>
    </submittedName>
</protein>
<dbReference type="PANTHER" id="PTHR42756">
    <property type="entry name" value="TRANSCRIPTIONAL REGULATOR, MARR"/>
    <property type="match status" value="1"/>
</dbReference>
<dbReference type="PROSITE" id="PS50995">
    <property type="entry name" value="HTH_MARR_2"/>
    <property type="match status" value="1"/>
</dbReference>
<dbReference type="PANTHER" id="PTHR42756:SF1">
    <property type="entry name" value="TRANSCRIPTIONAL REPRESSOR OF EMRAB OPERON"/>
    <property type="match status" value="1"/>
</dbReference>
<keyword evidence="6" id="KW-1185">Reference proteome</keyword>